<name>A0A7H8QD65_9BACL</name>
<dbReference type="GO" id="GO:0005886">
    <property type="term" value="C:plasma membrane"/>
    <property type="evidence" value="ECO:0007669"/>
    <property type="project" value="UniProtKB-SubCell"/>
</dbReference>
<protein>
    <submittedName>
        <fullName evidence="8">DoxX family protein</fullName>
    </submittedName>
</protein>
<dbReference type="PANTHER" id="PTHR33452:SF1">
    <property type="entry name" value="INNER MEMBRANE PROTEIN YPHA-RELATED"/>
    <property type="match status" value="1"/>
</dbReference>
<evidence type="ECO:0000256" key="5">
    <source>
        <dbReference type="ARBA" id="ARBA00022989"/>
    </source>
</evidence>
<keyword evidence="9" id="KW-1185">Reference proteome</keyword>
<sequence length="143" mass="14767">MTNKVEASTVLLRVVLGISFFIHGLVKFQGGIGNTAGWFDSIGIPGSLAYAVALIEMIGGFALIIGLGTRIVSALLAVVMLGAIFTAKLPAGFLGDGVGAGYELDIAFMAIAIFLAVNGSRILAVDGIISKTKQHKQESSQSV</sequence>
<dbReference type="Pfam" id="PF07681">
    <property type="entry name" value="DoxX"/>
    <property type="match status" value="1"/>
</dbReference>
<dbReference type="EMBL" id="CP051177">
    <property type="protein sequence ID" value="QKX51946.1"/>
    <property type="molecule type" value="Genomic_DNA"/>
</dbReference>
<evidence type="ECO:0000256" key="7">
    <source>
        <dbReference type="SAM" id="Phobius"/>
    </source>
</evidence>
<evidence type="ECO:0000256" key="1">
    <source>
        <dbReference type="ARBA" id="ARBA00004651"/>
    </source>
</evidence>
<keyword evidence="4 7" id="KW-0812">Transmembrane</keyword>
<gene>
    <name evidence="8" type="ORF">HF394_15925</name>
</gene>
<accession>A0A7H8QD65</accession>
<evidence type="ECO:0000256" key="6">
    <source>
        <dbReference type="ARBA" id="ARBA00023136"/>
    </source>
</evidence>
<keyword evidence="5 7" id="KW-1133">Transmembrane helix</keyword>
<dbReference type="PANTHER" id="PTHR33452">
    <property type="entry name" value="OXIDOREDUCTASE CATD-RELATED"/>
    <property type="match status" value="1"/>
</dbReference>
<organism evidence="8 9">
    <name type="scientific">Planococcus glaciei</name>
    <dbReference type="NCBI Taxonomy" id="459472"/>
    <lineage>
        <taxon>Bacteria</taxon>
        <taxon>Bacillati</taxon>
        <taxon>Bacillota</taxon>
        <taxon>Bacilli</taxon>
        <taxon>Bacillales</taxon>
        <taxon>Caryophanaceae</taxon>
        <taxon>Planococcus</taxon>
    </lineage>
</organism>
<feature type="transmembrane region" description="Helical" evidence="7">
    <location>
        <begin position="74"/>
        <end position="94"/>
    </location>
</feature>
<dbReference type="Proteomes" id="UP000509222">
    <property type="component" value="Chromosome"/>
</dbReference>
<feature type="transmembrane region" description="Helical" evidence="7">
    <location>
        <begin position="10"/>
        <end position="28"/>
    </location>
</feature>
<evidence type="ECO:0000313" key="9">
    <source>
        <dbReference type="Proteomes" id="UP000509222"/>
    </source>
</evidence>
<keyword evidence="6 7" id="KW-0472">Membrane</keyword>
<comment type="subcellular location">
    <subcellularLocation>
        <location evidence="1">Cell membrane</location>
        <topology evidence="1">Multi-pass membrane protein</topology>
    </subcellularLocation>
</comment>
<keyword evidence="3" id="KW-1003">Cell membrane</keyword>
<evidence type="ECO:0000256" key="2">
    <source>
        <dbReference type="ARBA" id="ARBA00006679"/>
    </source>
</evidence>
<dbReference type="RefSeq" id="WP_115650584.1">
    <property type="nucleotide sequence ID" value="NZ_CP051177.1"/>
</dbReference>
<evidence type="ECO:0000256" key="4">
    <source>
        <dbReference type="ARBA" id="ARBA00022692"/>
    </source>
</evidence>
<proteinExistence type="inferred from homology"/>
<feature type="transmembrane region" description="Helical" evidence="7">
    <location>
        <begin position="106"/>
        <end position="129"/>
    </location>
</feature>
<evidence type="ECO:0000313" key="8">
    <source>
        <dbReference type="EMBL" id="QKX51946.1"/>
    </source>
</evidence>
<dbReference type="InterPro" id="IPR032808">
    <property type="entry name" value="DoxX"/>
</dbReference>
<feature type="transmembrane region" description="Helical" evidence="7">
    <location>
        <begin position="48"/>
        <end position="67"/>
    </location>
</feature>
<comment type="similarity">
    <text evidence="2">Belongs to the DoxX family.</text>
</comment>
<dbReference type="AlphaFoldDB" id="A0A7H8QD65"/>
<reference evidence="9" key="1">
    <citation type="submission" date="2020-06" db="EMBL/GenBank/DDBJ databases">
        <title>Isolation of Planomicrobium glaciei.</title>
        <authorList>
            <person name="Malisova L."/>
            <person name="Safrankova R."/>
            <person name="Jakubu V."/>
            <person name="Spanelova P."/>
        </authorList>
    </citation>
    <scope>NUCLEOTIDE SEQUENCE [LARGE SCALE GENOMIC DNA]</scope>
    <source>
        <strain evidence="9">NRL-ATB46093</strain>
    </source>
</reference>
<evidence type="ECO:0000256" key="3">
    <source>
        <dbReference type="ARBA" id="ARBA00022475"/>
    </source>
</evidence>
<dbReference type="InterPro" id="IPR051907">
    <property type="entry name" value="DoxX-like_oxidoreductase"/>
</dbReference>